<evidence type="ECO:0000313" key="2">
    <source>
        <dbReference type="Proteomes" id="UP000271374"/>
    </source>
</evidence>
<dbReference type="AlphaFoldDB" id="A0A3S0KD92"/>
<gene>
    <name evidence="1" type="ORF">EKG37_17960</name>
</gene>
<dbReference type="OrthoDB" id="1808292at2"/>
<accession>A0A3S0KD92</accession>
<dbReference type="EMBL" id="RXNT01000016">
    <property type="protein sequence ID" value="RTR28186.1"/>
    <property type="molecule type" value="Genomic_DNA"/>
</dbReference>
<keyword evidence="2" id="KW-1185">Reference proteome</keyword>
<sequence>MYRTPTFEQLFKLDSYFNYMNDVMKNHPKIQILLKQYEEKFHFLADDFLKNLSIEKEFEDLKNNKQRYQRIIHLPNNSFMNLTWYIPEAIRIVEKNKIKTEMREISQLNIDYDELHFDYLPVAITNKKPIILITYEAFRYFSPEFFHFIIDGSHRAAAKDFQARKKGINNPLIKSVILDSNQTMEAMFHNVHRLLYKMHSNLNHLKFLYEKGLSIESDEVLADLYSI</sequence>
<dbReference type="Proteomes" id="UP000271374">
    <property type="component" value="Unassembled WGS sequence"/>
</dbReference>
<organism evidence="1 2">
    <name type="scientific">Bacillus yapensis</name>
    <dbReference type="NCBI Taxonomy" id="2492960"/>
    <lineage>
        <taxon>Bacteria</taxon>
        <taxon>Bacillati</taxon>
        <taxon>Bacillota</taxon>
        <taxon>Bacilli</taxon>
        <taxon>Bacillales</taxon>
        <taxon>Bacillaceae</taxon>
        <taxon>Bacillus</taxon>
    </lineage>
</organism>
<evidence type="ECO:0000313" key="1">
    <source>
        <dbReference type="EMBL" id="RTR28186.1"/>
    </source>
</evidence>
<proteinExistence type="predicted"/>
<name>A0A3S0KD92_9BACI</name>
<protein>
    <submittedName>
        <fullName evidence="1">Uncharacterized protein</fullName>
    </submittedName>
</protein>
<reference evidence="1 2" key="1">
    <citation type="submission" date="2018-12" db="EMBL/GenBank/DDBJ databases">
        <title>Bacillus yapensis draft genome sequence.</title>
        <authorList>
            <person name="Yu L."/>
            <person name="Xu X."/>
            <person name="Tang X."/>
        </authorList>
    </citation>
    <scope>NUCLEOTIDE SEQUENCE [LARGE SCALE GENOMIC DNA]</scope>
    <source>
        <strain evidence="1 2">XXST-01</strain>
    </source>
</reference>
<comment type="caution">
    <text evidence="1">The sequence shown here is derived from an EMBL/GenBank/DDBJ whole genome shotgun (WGS) entry which is preliminary data.</text>
</comment>